<proteinExistence type="predicted"/>
<gene>
    <name evidence="2" type="ORF">AB5J53_44210</name>
</gene>
<name>A0AB39RVN3_9ACTN</name>
<feature type="region of interest" description="Disordered" evidence="1">
    <location>
        <begin position="57"/>
        <end position="92"/>
    </location>
</feature>
<organism evidence="2">
    <name type="scientific">Streptomyces sp. R41</name>
    <dbReference type="NCBI Taxonomy" id="3238632"/>
    <lineage>
        <taxon>Bacteria</taxon>
        <taxon>Bacillati</taxon>
        <taxon>Actinomycetota</taxon>
        <taxon>Actinomycetes</taxon>
        <taxon>Kitasatosporales</taxon>
        <taxon>Streptomycetaceae</taxon>
        <taxon>Streptomyces</taxon>
    </lineage>
</organism>
<reference evidence="2" key="1">
    <citation type="submission" date="2024-07" db="EMBL/GenBank/DDBJ databases">
        <authorList>
            <person name="Yu S.T."/>
        </authorList>
    </citation>
    <scope>NUCLEOTIDE SEQUENCE</scope>
    <source>
        <strain evidence="2">R41</strain>
    </source>
</reference>
<evidence type="ECO:0000313" key="2">
    <source>
        <dbReference type="EMBL" id="XDQ58161.1"/>
    </source>
</evidence>
<dbReference type="AlphaFoldDB" id="A0AB39RVN3"/>
<evidence type="ECO:0000256" key="1">
    <source>
        <dbReference type="SAM" id="MobiDB-lite"/>
    </source>
</evidence>
<accession>A0AB39RVN3</accession>
<feature type="region of interest" description="Disordered" evidence="1">
    <location>
        <begin position="1"/>
        <end position="29"/>
    </location>
</feature>
<dbReference type="EMBL" id="CP163443">
    <property type="protein sequence ID" value="XDQ58161.1"/>
    <property type="molecule type" value="Genomic_DNA"/>
</dbReference>
<protein>
    <submittedName>
        <fullName evidence="2">Uncharacterized protein</fullName>
    </submittedName>
</protein>
<dbReference type="RefSeq" id="WP_369251218.1">
    <property type="nucleotide sequence ID" value="NZ_CP163443.1"/>
</dbReference>
<sequence length="92" mass="9551">MEETVAASITKKAGKGNTDGPAHVAADGTDGGLTVDAHRLMAQPCHQPMPRVTRRMRRVAEQEDASPAPAIDADPEAVGASHGQVLDLPVTT</sequence>